<name>A0A2G1XE48_STRCJ</name>
<accession>A0A2G1XE48</accession>
<evidence type="ECO:0000313" key="1">
    <source>
        <dbReference type="EMBL" id="PHQ49449.1"/>
    </source>
</evidence>
<keyword evidence="2" id="KW-1185">Reference proteome</keyword>
<evidence type="ECO:0000313" key="2">
    <source>
        <dbReference type="Proteomes" id="UP000222531"/>
    </source>
</evidence>
<reference evidence="1 2" key="1">
    <citation type="journal article" date="2017" name="Biochemistry">
        <title>Identification of the Biosynthetic Pathway for the Antibiotic Bicyclomycin.</title>
        <authorList>
            <person name="Patteson J."/>
            <person name="Cai W."/>
            <person name="Johnson R.A."/>
            <person name="Santa Maria K."/>
            <person name="Li B."/>
        </authorList>
    </citation>
    <scope>NUCLEOTIDE SEQUENCE [LARGE SCALE GENOMIC DNA]</scope>
    <source>
        <strain evidence="1 2">ATCC 21532</strain>
    </source>
</reference>
<dbReference type="OrthoDB" id="4283397at2"/>
<protein>
    <submittedName>
        <fullName evidence="1">Uncharacterized protein</fullName>
    </submittedName>
</protein>
<sequence>MDNIIATTTDNRFRVRLVPDEYARNPREDFDHLAHVITIDTHLGQYAHIDKDGGPFAEAWDRVSWNRWRGVAIFTRWARIFHGAIVIESRPARGPVSLWYLLREDAEDLGMLPEAYLDAERTEYEAWAEGDVYGYIVEEAVDWLRADADDTMSTWEEVDSCWGHYGYGWAAAQARAALEAHTSKTMLAA</sequence>
<comment type="caution">
    <text evidence="1">The sequence shown here is derived from an EMBL/GenBank/DDBJ whole genome shotgun (WGS) entry which is preliminary data.</text>
</comment>
<dbReference type="AlphaFoldDB" id="A0A2G1XE48"/>
<proteinExistence type="predicted"/>
<organism evidence="1 2">
    <name type="scientific">Streptomyces cinnamoneus</name>
    <name type="common">Streptoverticillium cinnamoneum</name>
    <dbReference type="NCBI Taxonomy" id="53446"/>
    <lineage>
        <taxon>Bacteria</taxon>
        <taxon>Bacillati</taxon>
        <taxon>Actinomycetota</taxon>
        <taxon>Actinomycetes</taxon>
        <taxon>Kitasatosporales</taxon>
        <taxon>Streptomycetaceae</taxon>
        <taxon>Streptomyces</taxon>
        <taxon>Streptomyces cinnamoneus group</taxon>
    </lineage>
</organism>
<dbReference type="Proteomes" id="UP000222531">
    <property type="component" value="Unassembled WGS sequence"/>
</dbReference>
<dbReference type="RefSeq" id="WP_099201391.1">
    <property type="nucleotide sequence ID" value="NZ_NHZO01000154.1"/>
</dbReference>
<dbReference type="EMBL" id="NHZO01000154">
    <property type="protein sequence ID" value="PHQ49449.1"/>
    <property type="molecule type" value="Genomic_DNA"/>
</dbReference>
<gene>
    <name evidence="1" type="ORF">BLA24_25755</name>
</gene>